<sequence length="74" mass="8487">MEKPQPPDNLWEKLDAAKREIVPECPSGSFTVQDYRTRYGIPRATAQDQLQKLCASGKVERSQLGRRVYYKMVG</sequence>
<protein>
    <recommendedName>
        <fullName evidence="2">HTH arsR-type domain-containing protein</fullName>
    </recommendedName>
</protein>
<dbReference type="InterPro" id="IPR036388">
    <property type="entry name" value="WH-like_DNA-bd_sf"/>
</dbReference>
<dbReference type="InterPro" id="IPR036390">
    <property type="entry name" value="WH_DNA-bd_sf"/>
</dbReference>
<evidence type="ECO:0000313" key="1">
    <source>
        <dbReference type="EMBL" id="KKM78413.1"/>
    </source>
</evidence>
<gene>
    <name evidence="1" type="ORF">LCGC14_1360200</name>
</gene>
<proteinExistence type="predicted"/>
<dbReference type="Gene3D" id="1.10.10.10">
    <property type="entry name" value="Winged helix-like DNA-binding domain superfamily/Winged helix DNA-binding domain"/>
    <property type="match status" value="1"/>
</dbReference>
<name>A0A0F9K8X9_9ZZZZ</name>
<organism evidence="1">
    <name type="scientific">marine sediment metagenome</name>
    <dbReference type="NCBI Taxonomy" id="412755"/>
    <lineage>
        <taxon>unclassified sequences</taxon>
        <taxon>metagenomes</taxon>
        <taxon>ecological metagenomes</taxon>
    </lineage>
</organism>
<comment type="caution">
    <text evidence="1">The sequence shown here is derived from an EMBL/GenBank/DDBJ whole genome shotgun (WGS) entry which is preliminary data.</text>
</comment>
<dbReference type="SUPFAM" id="SSF46785">
    <property type="entry name" value="Winged helix' DNA-binding domain"/>
    <property type="match status" value="1"/>
</dbReference>
<reference evidence="1" key="1">
    <citation type="journal article" date="2015" name="Nature">
        <title>Complex archaea that bridge the gap between prokaryotes and eukaryotes.</title>
        <authorList>
            <person name="Spang A."/>
            <person name="Saw J.H."/>
            <person name="Jorgensen S.L."/>
            <person name="Zaremba-Niedzwiedzka K."/>
            <person name="Martijn J."/>
            <person name="Lind A.E."/>
            <person name="van Eijk R."/>
            <person name="Schleper C."/>
            <person name="Guy L."/>
            <person name="Ettema T.J."/>
        </authorList>
    </citation>
    <scope>NUCLEOTIDE SEQUENCE</scope>
</reference>
<dbReference type="EMBL" id="LAZR01008494">
    <property type="protein sequence ID" value="KKM78413.1"/>
    <property type="molecule type" value="Genomic_DNA"/>
</dbReference>
<accession>A0A0F9K8X9</accession>
<dbReference type="AlphaFoldDB" id="A0A0F9K8X9"/>
<evidence type="ECO:0008006" key="2">
    <source>
        <dbReference type="Google" id="ProtNLM"/>
    </source>
</evidence>